<organism evidence="2 3">
    <name type="scientific">Lachnoanaerobaculum saburreum DSM 3986</name>
    <dbReference type="NCBI Taxonomy" id="887325"/>
    <lineage>
        <taxon>Bacteria</taxon>
        <taxon>Bacillati</taxon>
        <taxon>Bacillota</taxon>
        <taxon>Clostridia</taxon>
        <taxon>Lachnospirales</taxon>
        <taxon>Lachnospiraceae</taxon>
        <taxon>Lachnoanaerobaculum</taxon>
    </lineage>
</organism>
<dbReference type="eggNOG" id="COG2309">
    <property type="taxonomic scope" value="Bacteria"/>
</dbReference>
<dbReference type="SUPFAM" id="SSF144052">
    <property type="entry name" value="Thermophilic metalloprotease-like"/>
    <property type="match status" value="1"/>
</dbReference>
<accession>E6LLS9</accession>
<gene>
    <name evidence="2" type="ORF">HMPREF0381_0914</name>
</gene>
<comment type="caution">
    <text evidence="2">The sequence shown here is derived from an EMBL/GenBank/DDBJ whole genome shotgun (WGS) entry which is preliminary data.</text>
</comment>
<dbReference type="PANTHER" id="PTHR34448:SF1">
    <property type="entry name" value="BLL6088 PROTEIN"/>
    <property type="match status" value="1"/>
</dbReference>
<evidence type="ECO:0008006" key="4">
    <source>
        <dbReference type="Google" id="ProtNLM"/>
    </source>
</evidence>
<dbReference type="InterPro" id="IPR052170">
    <property type="entry name" value="M29_Exopeptidase"/>
</dbReference>
<dbReference type="Pfam" id="PF26233">
    <property type="entry name" value="NicX"/>
    <property type="match status" value="1"/>
</dbReference>
<dbReference type="PANTHER" id="PTHR34448">
    <property type="entry name" value="AMINOPEPTIDASE"/>
    <property type="match status" value="1"/>
</dbReference>
<dbReference type="Proteomes" id="UP000003434">
    <property type="component" value="Unassembled WGS sequence"/>
</dbReference>
<dbReference type="GO" id="GO:0046872">
    <property type="term" value="F:metal ion binding"/>
    <property type="evidence" value="ECO:0007669"/>
    <property type="project" value="UniProtKB-KW"/>
</dbReference>
<dbReference type="InterPro" id="IPR058739">
    <property type="entry name" value="NicX"/>
</dbReference>
<dbReference type="HOGENOM" id="CLU_062630_0_0_9"/>
<reference evidence="2 3" key="1">
    <citation type="submission" date="2010-12" db="EMBL/GenBank/DDBJ databases">
        <authorList>
            <person name="Muzny D."/>
            <person name="Qin X."/>
            <person name="Deng J."/>
            <person name="Jiang H."/>
            <person name="Liu Y."/>
            <person name="Qu J."/>
            <person name="Song X.-Z."/>
            <person name="Zhang L."/>
            <person name="Thornton R."/>
            <person name="Coyle M."/>
            <person name="Francisco L."/>
            <person name="Jackson L."/>
            <person name="Javaid M."/>
            <person name="Korchina V."/>
            <person name="Kovar C."/>
            <person name="Mata R."/>
            <person name="Mathew T."/>
            <person name="Ngo R."/>
            <person name="Nguyen L."/>
            <person name="Nguyen N."/>
            <person name="Okwuonu G."/>
            <person name="Ongeri F."/>
            <person name="Pham C."/>
            <person name="Simmons D."/>
            <person name="Wilczek-Boney K."/>
            <person name="Hale W."/>
            <person name="Jakkamsetti A."/>
            <person name="Pham P."/>
            <person name="Ruth R."/>
            <person name="San Lucas F."/>
            <person name="Warren J."/>
            <person name="Zhang J."/>
            <person name="Zhao Z."/>
            <person name="Zhou C."/>
            <person name="Zhu D."/>
            <person name="Lee S."/>
            <person name="Bess C."/>
            <person name="Blankenburg K."/>
            <person name="Forbes L."/>
            <person name="Fu Q."/>
            <person name="Gubbala S."/>
            <person name="Hirani K."/>
            <person name="Jayaseelan J.C."/>
            <person name="Lara F."/>
            <person name="Munidasa M."/>
            <person name="Palculict T."/>
            <person name="Patil S."/>
            <person name="Pu L.-L."/>
            <person name="Saada N."/>
            <person name="Tang L."/>
            <person name="Weissenberger G."/>
            <person name="Zhu Y."/>
            <person name="Hemphill L."/>
            <person name="Shang Y."/>
            <person name="Youmans B."/>
            <person name="Ayvaz T."/>
            <person name="Ross M."/>
            <person name="Santibanez J."/>
            <person name="Aqrawi P."/>
            <person name="Gross S."/>
            <person name="Joshi V."/>
            <person name="Fowler G."/>
            <person name="Nazareth L."/>
            <person name="Reid J."/>
            <person name="Worley K."/>
            <person name="Petrosino J."/>
            <person name="Highlander S."/>
            <person name="Gibbs R."/>
        </authorList>
    </citation>
    <scope>NUCLEOTIDE SEQUENCE [LARGE SCALE GENOMIC DNA]</scope>
    <source>
        <strain evidence="2 3">DSM 3986</strain>
    </source>
</reference>
<protein>
    <recommendedName>
        <fullName evidence="4">Thermophilic metalloprotease (M29)</fullName>
    </recommendedName>
</protein>
<keyword evidence="1" id="KW-0479">Metal-binding</keyword>
<proteinExistence type="predicted"/>
<name>E6LLS9_9FIRM</name>
<evidence type="ECO:0000256" key="1">
    <source>
        <dbReference type="ARBA" id="ARBA00022723"/>
    </source>
</evidence>
<sequence length="327" mass="36269">MMIKEREKALAGARCIIQNWIEAKESEVLHFITDEYHVEEADIFESAAFECGAVPKISILSMDGVQSGEVIEKMKNTMYYSDVIVGATHYSFVTTEAVDFALKKGSRFLSFPMHTNDGSSIFEREFIRMSPKTAKKTGKPVAQRITDADKVLVKTKNGTNVVFSVKNRKAGIFAGSCTMKRKVASSSFEVYVPIVETVTEGRVIADGSLGYLGKINEPIELIFEAGYLVEINGGEDAVRLKKYMESFSDREIYCAAELGIGLNTKSKCEGICYIEDESTYGTFHIGFGRNIALGGKHEAKGHFDIVTYNPDIYADNDLIIENGEFII</sequence>
<evidence type="ECO:0000313" key="3">
    <source>
        <dbReference type="Proteomes" id="UP000003434"/>
    </source>
</evidence>
<evidence type="ECO:0000313" key="2">
    <source>
        <dbReference type="EMBL" id="EFU77195.1"/>
    </source>
</evidence>
<dbReference type="EMBL" id="AEPW01000037">
    <property type="protein sequence ID" value="EFU77195.1"/>
    <property type="molecule type" value="Genomic_DNA"/>
</dbReference>
<dbReference type="AlphaFoldDB" id="E6LLS9"/>